<reference evidence="11" key="1">
    <citation type="submission" date="2025-08" db="UniProtKB">
        <authorList>
            <consortium name="RefSeq"/>
        </authorList>
    </citation>
    <scope>IDENTIFICATION</scope>
    <source>
        <strain evidence="11">15112-1751.03</strain>
        <tissue evidence="11">Whole Adult</tissue>
    </source>
</reference>
<accession>A0A6P8XKV6</accession>
<feature type="region of interest" description="Disordered" evidence="8">
    <location>
        <begin position="1247"/>
        <end position="1281"/>
    </location>
</feature>
<dbReference type="Pfam" id="PF00096">
    <property type="entry name" value="zf-C2H2"/>
    <property type="match status" value="1"/>
</dbReference>
<evidence type="ECO:0000256" key="5">
    <source>
        <dbReference type="ARBA" id="ARBA00022833"/>
    </source>
</evidence>
<evidence type="ECO:0000256" key="7">
    <source>
        <dbReference type="PROSITE-ProRule" id="PRU00042"/>
    </source>
</evidence>
<feature type="domain" description="C2H2-type" evidence="9">
    <location>
        <begin position="978"/>
        <end position="1006"/>
    </location>
</feature>
<dbReference type="Proteomes" id="UP000515160">
    <property type="component" value="Chromosome 2R"/>
</dbReference>
<name>A0A6P8XKV6_DROAB</name>
<dbReference type="PROSITE" id="PS00028">
    <property type="entry name" value="ZINC_FINGER_C2H2_1"/>
    <property type="match status" value="10"/>
</dbReference>
<proteinExistence type="predicted"/>
<feature type="region of interest" description="Disordered" evidence="8">
    <location>
        <begin position="911"/>
        <end position="955"/>
    </location>
</feature>
<dbReference type="PANTHER" id="PTHR24406">
    <property type="entry name" value="TRANSCRIPTIONAL REPRESSOR CTCFL-RELATED"/>
    <property type="match status" value="1"/>
</dbReference>
<feature type="region of interest" description="Disordered" evidence="8">
    <location>
        <begin position="1080"/>
        <end position="1104"/>
    </location>
</feature>
<dbReference type="GO" id="GO:0005634">
    <property type="term" value="C:nucleus"/>
    <property type="evidence" value="ECO:0007669"/>
    <property type="project" value="UniProtKB-SubCell"/>
</dbReference>
<keyword evidence="2" id="KW-0479">Metal-binding</keyword>
<feature type="compositionally biased region" description="Acidic residues" evidence="8">
    <location>
        <begin position="34"/>
        <end position="59"/>
    </location>
</feature>
<keyword evidence="4 7" id="KW-0863">Zinc-finger</keyword>
<feature type="compositionally biased region" description="Low complexity" evidence="8">
    <location>
        <begin position="924"/>
        <end position="937"/>
    </location>
</feature>
<dbReference type="GeneID" id="117574019"/>
<evidence type="ECO:0000256" key="1">
    <source>
        <dbReference type="ARBA" id="ARBA00004123"/>
    </source>
</evidence>
<keyword evidence="3" id="KW-0677">Repeat</keyword>
<evidence type="ECO:0000256" key="4">
    <source>
        <dbReference type="ARBA" id="ARBA00022771"/>
    </source>
</evidence>
<feature type="domain" description="C2H2-type" evidence="9">
    <location>
        <begin position="790"/>
        <end position="818"/>
    </location>
</feature>
<dbReference type="InterPro" id="IPR013087">
    <property type="entry name" value="Znf_C2H2_type"/>
</dbReference>
<dbReference type="Gene3D" id="3.30.160.60">
    <property type="entry name" value="Classic Zinc Finger"/>
    <property type="match status" value="3"/>
</dbReference>
<keyword evidence="5" id="KW-0862">Zinc</keyword>
<dbReference type="GO" id="GO:0008270">
    <property type="term" value="F:zinc ion binding"/>
    <property type="evidence" value="ECO:0007669"/>
    <property type="project" value="UniProtKB-KW"/>
</dbReference>
<feature type="domain" description="C2H2-type" evidence="9">
    <location>
        <begin position="513"/>
        <end position="536"/>
    </location>
</feature>
<dbReference type="InterPro" id="IPR050888">
    <property type="entry name" value="ZnF_C2H2-type_TF"/>
</dbReference>
<feature type="region of interest" description="Disordered" evidence="8">
    <location>
        <begin position="19"/>
        <end position="77"/>
    </location>
</feature>
<feature type="compositionally biased region" description="Basic and acidic residues" evidence="8">
    <location>
        <begin position="911"/>
        <end position="920"/>
    </location>
</feature>
<keyword evidence="6" id="KW-0539">Nucleus</keyword>
<feature type="domain" description="C2H2-type" evidence="9">
    <location>
        <begin position="238"/>
        <end position="269"/>
    </location>
</feature>
<feature type="region of interest" description="Disordered" evidence="8">
    <location>
        <begin position="276"/>
        <end position="305"/>
    </location>
</feature>
<evidence type="ECO:0000259" key="9">
    <source>
        <dbReference type="PROSITE" id="PS50157"/>
    </source>
</evidence>
<feature type="domain" description="C2H2-type" evidence="9">
    <location>
        <begin position="706"/>
        <end position="740"/>
    </location>
</feature>
<dbReference type="PROSITE" id="PS50157">
    <property type="entry name" value="ZINC_FINGER_C2H2_2"/>
    <property type="match status" value="6"/>
</dbReference>
<dbReference type="SMART" id="SM00355">
    <property type="entry name" value="ZnF_C2H2"/>
    <property type="match status" value="18"/>
</dbReference>
<comment type="subcellular location">
    <subcellularLocation>
        <location evidence="1">Nucleus</location>
    </subcellularLocation>
</comment>
<gene>
    <name evidence="11" type="primary">LOC117574019</name>
</gene>
<feature type="compositionally biased region" description="Basic and acidic residues" evidence="8">
    <location>
        <begin position="60"/>
        <end position="71"/>
    </location>
</feature>
<evidence type="ECO:0000256" key="3">
    <source>
        <dbReference type="ARBA" id="ARBA00022737"/>
    </source>
</evidence>
<dbReference type="OrthoDB" id="3069995at2759"/>
<evidence type="ECO:0000313" key="10">
    <source>
        <dbReference type="Proteomes" id="UP000515160"/>
    </source>
</evidence>
<evidence type="ECO:0000256" key="8">
    <source>
        <dbReference type="SAM" id="MobiDB-lite"/>
    </source>
</evidence>
<evidence type="ECO:0000256" key="6">
    <source>
        <dbReference type="ARBA" id="ARBA00023242"/>
    </source>
</evidence>
<evidence type="ECO:0000256" key="2">
    <source>
        <dbReference type="ARBA" id="ARBA00022723"/>
    </source>
</evidence>
<protein>
    <submittedName>
        <fullName evidence="11">Zinc finger protein 850</fullName>
    </submittedName>
</protein>
<keyword evidence="10" id="KW-1185">Reference proteome</keyword>
<organism evidence="10 11">
    <name type="scientific">Drosophila albomicans</name>
    <name type="common">Fruit fly</name>
    <dbReference type="NCBI Taxonomy" id="7291"/>
    <lineage>
        <taxon>Eukaryota</taxon>
        <taxon>Metazoa</taxon>
        <taxon>Ecdysozoa</taxon>
        <taxon>Arthropoda</taxon>
        <taxon>Hexapoda</taxon>
        <taxon>Insecta</taxon>
        <taxon>Pterygota</taxon>
        <taxon>Neoptera</taxon>
        <taxon>Endopterygota</taxon>
        <taxon>Diptera</taxon>
        <taxon>Brachycera</taxon>
        <taxon>Muscomorpha</taxon>
        <taxon>Ephydroidea</taxon>
        <taxon>Drosophilidae</taxon>
        <taxon>Drosophila</taxon>
    </lineage>
</organism>
<dbReference type="RefSeq" id="XP_034113498.1">
    <property type="nucleotide sequence ID" value="XM_034257607.2"/>
</dbReference>
<evidence type="ECO:0000313" key="11">
    <source>
        <dbReference type="RefSeq" id="XP_034113498.1"/>
    </source>
</evidence>
<sequence>MEGMDLWTSMFSADFEEGDDVIDNYNHGTNADEFIGEEEEEEQEADIDEMDDDREVEQEREERKRKQKGNEPDDDAIFDFELEPIISIAEPELEPPVRRETVALAPPMATAGPPVRGVHRQSLPASFGSSLMPRGGSVVAATPPTRPTTSQINATDENGVPINYELGVIYICPACGAEYRQQDMWKRHMNQMHQYNTRKGLNFVAIDKLYHRCLECNKRIAMHSRENLLKHKFTHLPYRCTKCFICKREYKYRQDLMVHLRMVHCDEVVTMMRDGDTSAGRKTRVREPRTEQPRAASYDDDDVKHEEPVETEADAIVVGEEVEEKRKHSIPAATINGSSVSSAAEICEDYIHYMCPDCGNDCDTHAQWSQHIEFVHDYVSRRGLNFRCVDMQMQCLECKQFVIPNTIKSLRAHKFSHLSQPNWMRCKLCYKGYTEHHELVTHLLKQHHLETLMPDAEETDEPLCNISGGEVDGEDKTATGNDCEEELIAHWDEAPRRGGRISSDDMYEPHIDYLCPQCGREFIEKKHWRTHVVQVHGMNDLTKLNFEVINDRQLKCTECEKIITNAYGIQNAQQHRITHLPYKAYARCRKCHKSYTDRKGLVKHLATYHRVGYEPRKAAAGAVPSKVQTPRKQIVTVGNETYEIIYLDEEQSSPGNNNVNEENDFGEQMQADDDDYAISSTNYSTTSSRQLSSTLTPSHCHNPNRYKCVDCGSLFPTQAALKEHISEEHDFMDTHYSAKKFDNPELTDETAPLSASASVQVATIKTSSGVKKSSQLNPSGSSTIEQNYIFLCPSCGKAYKTQFEWRRHINDAHNFDKRQYLNMRQLDKYRYQCTQCKDIVSSSKLKGLQDHHFRHLPYRLYLKCLVCGTCYNHKPNIAAHLRTRHNIYERDTPWRELQPKPQYNYVIMKDKDKEKEKEGGRGISSKSSSPTPASSSSCNAGRSLKPQPGVLPTRPAGLNTLEDSISYHNAVDLDFITYYCPKCNKNFDSHAFWRKHIVEQHNYNSRQGLNFRQIDIHHYLCLECYKRVTVTHTKGAIGQLQSHKFRHLPYRSFKCLTCNGEFVRKQMFFKHLNRDTNRCDNKPLSAQETDDDGVEPTESLVSGGGDDCLVPATASALSEVDPAAYRLICPQCGDNFKTTSKALWREHINIYHGLGKREQLHMRKIGEDLYRCTDCDEQLQSKHLWMLQEHRFRHLPYAPYIRCQVCEKQKDELGLGTAAAGLHSMIELQQHIREKHPDLAEGDDRIESLLDDDDNDDHQHTNDETTGNGRYMPLPPHLLDDDVDDVEFEDQYLLG</sequence>
<feature type="domain" description="C2H2-type" evidence="9">
    <location>
        <begin position="170"/>
        <end position="193"/>
    </location>
</feature>